<feature type="region of interest" description="Disordered" evidence="7">
    <location>
        <begin position="206"/>
        <end position="233"/>
    </location>
</feature>
<comment type="subcellular location">
    <subcellularLocation>
        <location evidence="1">Nucleus</location>
        <location evidence="1">Nucleolus</location>
    </subcellularLocation>
</comment>
<dbReference type="FunFam" id="1.10.246.90:FF:000001">
    <property type="entry name" value="Nucleolar protein 56"/>
    <property type="match status" value="1"/>
</dbReference>
<evidence type="ECO:0000256" key="1">
    <source>
        <dbReference type="ARBA" id="ARBA00004604"/>
    </source>
</evidence>
<dbReference type="PANTHER" id="PTHR10894">
    <property type="entry name" value="NUCLEOLAR PROTEIN 5 NUCLEOLAR PROTEIN NOP5 NOP58"/>
    <property type="match status" value="1"/>
</dbReference>
<keyword evidence="5" id="KW-0539">Nucleus</keyword>
<organism evidence="11 12">
    <name type="scientific">Mesocestoides corti</name>
    <name type="common">Flatworm</name>
    <dbReference type="NCBI Taxonomy" id="53468"/>
    <lineage>
        <taxon>Eukaryota</taxon>
        <taxon>Metazoa</taxon>
        <taxon>Spiralia</taxon>
        <taxon>Lophotrochozoa</taxon>
        <taxon>Platyhelminthes</taxon>
        <taxon>Cestoda</taxon>
        <taxon>Eucestoda</taxon>
        <taxon>Cyclophyllidea</taxon>
        <taxon>Mesocestoididae</taxon>
        <taxon>Mesocestoides</taxon>
    </lineage>
</organism>
<dbReference type="Gene3D" id="2.60.40.10">
    <property type="entry name" value="Immunoglobulins"/>
    <property type="match status" value="1"/>
</dbReference>
<dbReference type="Pfam" id="PF01798">
    <property type="entry name" value="Nop"/>
    <property type="match status" value="1"/>
</dbReference>
<proteinExistence type="inferred from homology"/>
<dbReference type="Pfam" id="PF08156">
    <property type="entry name" value="NOP5NT"/>
    <property type="match status" value="1"/>
</dbReference>
<feature type="compositionally biased region" description="Basic and acidic residues" evidence="7">
    <location>
        <begin position="1767"/>
        <end position="1782"/>
    </location>
</feature>
<accession>A0A158QW21</accession>
<dbReference type="GO" id="GO:0030515">
    <property type="term" value="F:snoRNA binding"/>
    <property type="evidence" value="ECO:0007669"/>
    <property type="project" value="InterPro"/>
</dbReference>
<feature type="region of interest" description="Disordered" evidence="7">
    <location>
        <begin position="1753"/>
        <end position="1790"/>
    </location>
</feature>
<dbReference type="InterPro" id="IPR045056">
    <property type="entry name" value="Nop56/Nop58"/>
</dbReference>
<evidence type="ECO:0000256" key="2">
    <source>
        <dbReference type="ARBA" id="ARBA00009211"/>
    </source>
</evidence>
<dbReference type="InterPro" id="IPR029058">
    <property type="entry name" value="AB_hydrolase_fold"/>
</dbReference>
<dbReference type="Proteomes" id="UP000267029">
    <property type="component" value="Unassembled WGS sequence"/>
</dbReference>
<dbReference type="SMART" id="SM00054">
    <property type="entry name" value="EFh"/>
    <property type="match status" value="3"/>
</dbReference>
<dbReference type="InterPro" id="IPR036179">
    <property type="entry name" value="Ig-like_dom_sf"/>
</dbReference>
<dbReference type="InterPro" id="IPR000884">
    <property type="entry name" value="TSP1_rpt"/>
</dbReference>
<evidence type="ECO:0000313" key="11">
    <source>
        <dbReference type="EMBL" id="VDD82995.1"/>
    </source>
</evidence>
<feature type="domain" description="EF-hand" evidence="8">
    <location>
        <begin position="737"/>
        <end position="772"/>
    </location>
</feature>
<dbReference type="PROSITE" id="PS50222">
    <property type="entry name" value="EF_HAND_2"/>
    <property type="match status" value="2"/>
</dbReference>
<dbReference type="SMART" id="SM00931">
    <property type="entry name" value="NOSIC"/>
    <property type="match status" value="1"/>
</dbReference>
<dbReference type="Gene3D" id="1.10.287.4070">
    <property type="match status" value="1"/>
</dbReference>
<dbReference type="Gene3D" id="2.20.100.10">
    <property type="entry name" value="Thrombospondin type-1 (TSP1) repeat"/>
    <property type="match status" value="2"/>
</dbReference>
<evidence type="ECO:0000256" key="3">
    <source>
        <dbReference type="ARBA" id="ARBA00022517"/>
    </source>
</evidence>
<dbReference type="Gene3D" id="1.10.246.90">
    <property type="entry name" value="Nop domain"/>
    <property type="match status" value="1"/>
</dbReference>
<dbReference type="InterPro" id="IPR007110">
    <property type="entry name" value="Ig-like_dom"/>
</dbReference>
<dbReference type="STRING" id="53468.A0A158QW21"/>
<dbReference type="PANTHER" id="PTHR10894:SF0">
    <property type="entry name" value="NUCLEOLAR PROTEIN 56"/>
    <property type="match status" value="1"/>
</dbReference>
<feature type="domain" description="Nop" evidence="10">
    <location>
        <begin position="1563"/>
        <end position="1681"/>
    </location>
</feature>
<dbReference type="InterPro" id="IPR003599">
    <property type="entry name" value="Ig_sub"/>
</dbReference>
<gene>
    <name evidence="11" type="ORF">MCOS_LOCUS8998</name>
</gene>
<evidence type="ECO:0000256" key="6">
    <source>
        <dbReference type="ARBA" id="ARBA00040742"/>
    </source>
</evidence>
<keyword evidence="3" id="KW-0690">Ribosome biogenesis</keyword>
<evidence type="ECO:0000259" key="10">
    <source>
        <dbReference type="PROSITE" id="PS51358"/>
    </source>
</evidence>
<dbReference type="InterPro" id="IPR012976">
    <property type="entry name" value="NOSIC"/>
</dbReference>
<dbReference type="Pfam" id="PF13499">
    <property type="entry name" value="EF-hand_7"/>
    <property type="match status" value="1"/>
</dbReference>
<dbReference type="GO" id="GO:0031428">
    <property type="term" value="C:box C/D methylation guide snoRNP complex"/>
    <property type="evidence" value="ECO:0007669"/>
    <property type="project" value="InterPro"/>
</dbReference>
<evidence type="ECO:0000259" key="8">
    <source>
        <dbReference type="PROSITE" id="PS50222"/>
    </source>
</evidence>
<dbReference type="InterPro" id="IPR018247">
    <property type="entry name" value="EF_Hand_1_Ca_BS"/>
</dbReference>
<dbReference type="PROSITE" id="PS50092">
    <property type="entry name" value="TSP1"/>
    <property type="match status" value="2"/>
</dbReference>
<evidence type="ECO:0000259" key="9">
    <source>
        <dbReference type="PROSITE" id="PS50835"/>
    </source>
</evidence>
<keyword evidence="4" id="KW-0106">Calcium</keyword>
<dbReference type="SUPFAM" id="SSF89124">
    <property type="entry name" value="Nop domain"/>
    <property type="match status" value="1"/>
</dbReference>
<dbReference type="InterPro" id="IPR012974">
    <property type="entry name" value="NOP58/56_N"/>
</dbReference>
<dbReference type="InterPro" id="IPR002048">
    <property type="entry name" value="EF_hand_dom"/>
</dbReference>
<dbReference type="SUPFAM" id="SSF82895">
    <property type="entry name" value="TSP-1 type 1 repeat"/>
    <property type="match status" value="2"/>
</dbReference>
<protein>
    <recommendedName>
        <fullName evidence="6">Nucleolar protein 56</fullName>
    </recommendedName>
</protein>
<dbReference type="SUPFAM" id="SSF48726">
    <property type="entry name" value="Immunoglobulin"/>
    <property type="match status" value="1"/>
</dbReference>
<dbReference type="InterPro" id="IPR013783">
    <property type="entry name" value="Ig-like_fold"/>
</dbReference>
<dbReference type="Pfam" id="PF13202">
    <property type="entry name" value="EF-hand_5"/>
    <property type="match status" value="1"/>
</dbReference>
<dbReference type="InterPro" id="IPR007751">
    <property type="entry name" value="DUF676_lipase-like"/>
</dbReference>
<evidence type="ECO:0000256" key="4">
    <source>
        <dbReference type="ARBA" id="ARBA00022837"/>
    </source>
</evidence>
<dbReference type="InterPro" id="IPR002687">
    <property type="entry name" value="Nop_dom"/>
</dbReference>
<feature type="domain" description="EF-hand" evidence="8">
    <location>
        <begin position="700"/>
        <end position="735"/>
    </location>
</feature>
<dbReference type="InterPro" id="IPR011992">
    <property type="entry name" value="EF-hand-dom_pair"/>
</dbReference>
<dbReference type="PROSITE" id="PS50835">
    <property type="entry name" value="IG_LIKE"/>
    <property type="match status" value="1"/>
</dbReference>
<dbReference type="GO" id="GO:0005509">
    <property type="term" value="F:calcium ion binding"/>
    <property type="evidence" value="ECO:0007669"/>
    <property type="project" value="InterPro"/>
</dbReference>
<keyword evidence="12" id="KW-1185">Reference proteome</keyword>
<comment type="similarity">
    <text evidence="2">Belongs to the NOP5/NOP56 family.</text>
</comment>
<dbReference type="SMART" id="SM00409">
    <property type="entry name" value="IG"/>
    <property type="match status" value="1"/>
</dbReference>
<feature type="compositionally biased region" description="Polar residues" evidence="7">
    <location>
        <begin position="159"/>
        <end position="184"/>
    </location>
</feature>
<dbReference type="SMART" id="SM00209">
    <property type="entry name" value="TSP1"/>
    <property type="match status" value="2"/>
</dbReference>
<dbReference type="CDD" id="cd00051">
    <property type="entry name" value="EFh"/>
    <property type="match status" value="2"/>
</dbReference>
<dbReference type="EMBL" id="UXSR01005617">
    <property type="protein sequence ID" value="VDD82995.1"/>
    <property type="molecule type" value="Genomic_DNA"/>
</dbReference>
<dbReference type="InterPro" id="IPR042239">
    <property type="entry name" value="Nop_C"/>
</dbReference>
<evidence type="ECO:0000256" key="5">
    <source>
        <dbReference type="ARBA" id="ARBA00023242"/>
    </source>
</evidence>
<feature type="domain" description="Ig-like" evidence="9">
    <location>
        <begin position="983"/>
        <end position="1089"/>
    </location>
</feature>
<dbReference type="GO" id="GO:0032040">
    <property type="term" value="C:small-subunit processome"/>
    <property type="evidence" value="ECO:0007669"/>
    <property type="project" value="InterPro"/>
</dbReference>
<dbReference type="GO" id="GO:0042254">
    <property type="term" value="P:ribosome biogenesis"/>
    <property type="evidence" value="ECO:0007669"/>
    <property type="project" value="UniProtKB-KW"/>
</dbReference>
<dbReference type="InterPro" id="IPR036383">
    <property type="entry name" value="TSP1_rpt_sf"/>
</dbReference>
<feature type="region of interest" description="Disordered" evidence="7">
    <location>
        <begin position="152"/>
        <end position="193"/>
    </location>
</feature>
<dbReference type="PROSITE" id="PS51358">
    <property type="entry name" value="NOP"/>
    <property type="match status" value="1"/>
</dbReference>
<dbReference type="InterPro" id="IPR036070">
    <property type="entry name" value="Nop_dom_sf"/>
</dbReference>
<evidence type="ECO:0000256" key="7">
    <source>
        <dbReference type="SAM" id="MobiDB-lite"/>
    </source>
</evidence>
<dbReference type="Gene3D" id="3.40.50.1820">
    <property type="entry name" value="alpha/beta hydrolase"/>
    <property type="match status" value="1"/>
</dbReference>
<evidence type="ECO:0000313" key="12">
    <source>
        <dbReference type="Proteomes" id="UP000267029"/>
    </source>
</evidence>
<dbReference type="SUPFAM" id="SSF53474">
    <property type="entry name" value="alpha/beta-Hydrolases"/>
    <property type="match status" value="1"/>
</dbReference>
<dbReference type="PROSITE" id="PS00018">
    <property type="entry name" value="EF_HAND_1"/>
    <property type="match status" value="3"/>
</dbReference>
<name>A0A158QW21_MESCO</name>
<dbReference type="Gene3D" id="1.10.238.10">
    <property type="entry name" value="EF-hand"/>
    <property type="match status" value="2"/>
</dbReference>
<sequence length="1838" mass="205967">MTYSTALCSDSATNGVTFTLVVLHHSPYKFGSLVHLGSLSDLRSCSCQCDKAPLPGSLACSRHSGPAEFPSTTPPISELIKGGLAKKETIYEVPTVPSRASNTPFRADGITSPLPTLSEDMLTLEDEFADYGRKGETVQKLLVAMAPSSAPLEAEESPMASNGLSSSETASPTTMSHRVTNNHQRGTDRIARRSLSQNFFTDLEPIVSEETSDKSSSNRRLNSAREQRTSASSVECLSHSASDRLVNTFAPGTMTFVMLKEHLKQQIIPKFTGNVYSDFSQLAVPFPYFSAPSVKPSGIHLVICVHGLDGNCYDLRLVTVYLQMALPDYPLEFLMSDSNHQDTFASFEQLRDNLVEEIIQHVDSMTETPTHISLCFRQLRLLLASTSVFPNQQQPSNRVHYNHPARLYSAPQCPKAVMRPGTMLIIGNKHLIRLPALASGSLFRGIAVSEMEIELTIANTGSCVCVCVRYLHVSVMFVCSFIGHSLGCVLIRAALSSPRMEHLYPRLHTFLSFCGPHLGTVYSTSGLVSMGMWALQKFKKSESLLQLRMRDHPDLRETFMYTLSAAEGMNRFRYVLLVASPQDHYVPHHSSRIELCKASIQDPTEMGTIYMEMVANILQKLIKSGKTTVVRYDVHHEVQSSANHFIGRAAHVAVLDSEVFLEKFFCISAAKQFRIIDDDGNKMLDLREFTKGCLDFGVDLTKEEIKEIFEFIDKDGSGHVDFDEFLAALRQPPMPKCRIDLINQAFMKMDRSKDGFITAEDLRGVYNCKFHPKYRNGEWTEEQVFNEFLKKFEAPDEVDGKWLHEVSSAGENWGAWSPWPVSCSVTCGPGKRCRTRQCFDGFGKVKKDSDCVGSNTDCLTCVLSSICPRQPGWSAWSDWTECILTEDKTNLKPDSMGCLPGTKTRTRLCNNPPPDVGVNAIFCSGSSREIKRCSYGCPDTPQLDEYSVKARVTQQVQKDHLATRVQRKSPKDHSEIVMVRAAGDRVLLDCNTEAYKMVKETLEAKSLGISQLSLPTKRATISWRLGGRPINHKRRPVKAKEKRLIPPIPDLFDEEERWVSKLDRTHILVQGSQLILHNLKPHDTGLYTCHLKVGDEEWMATFFSVIVLGQQFSAPALMPFYLHSNVGEQSPFEGGNLHWYDAARLVWTHNGEPMFNDLLVRPRARIRLLSQLNNSMQGQWECHLLIPLPNPPTTQASKNTTFTSSFLTNAFFLQVTPRPPSRWELGDRPPRVARLRLIALATMIFSLSLVVAVSLTTWAVRVVFLFEHASGYALLGTKLHELVDVVERLPEVCVDYESFSSTFKLRGFSPFTSAENALDNCNAVSEGIVHDDLQQFLISSLSGERPIHLCVSERKLADALKVPETGLPGNVTCSSESIAAEVYRRIREFFPHYIAELTHFAESQAQIGLGHSYSRAKVKFNVNRYIFSLKHIFRDDNMVIQTISLLDQMDKDINTFSMRIKEWFSYHFPELAKLVPESANYIKLVNIIRSRENLTDESIHEIEEVIQDHEKAAAILEAAKTSMGFDITDQDVENLALFTKRIQMFMDRRTKAYEYLVSKLTGVAPNLNTLIGSQVAARLISHAGSLTNLAKFPASTIQILGAEKALFRALRTRGRTPKYGLIFHSSYIGRAAKENKGRISRFLAAKCALATRIDCFSDILCDIYGQHLKQQVEDRLKYFESGVMPKTNAEAMAAAVVEVSKLCFVVDAPANKVIAKLKKRAISTLNGSSSPNLDFYKTDEDNPIATELKKKKKKKRKSECVQPSDGDLNHEEQVQTETLEKKKEKKKRSLEVDIAAEEEAPIKIQKMVEGEEECAVADGSVLIEGKKKKKKRKSEVAE</sequence>
<dbReference type="OrthoDB" id="6780543at2759"/>
<dbReference type="SUPFAM" id="SSF47473">
    <property type="entry name" value="EF-hand"/>
    <property type="match status" value="1"/>
</dbReference>
<dbReference type="Pfam" id="PF05057">
    <property type="entry name" value="DUF676"/>
    <property type="match status" value="2"/>
</dbReference>
<reference evidence="11 12" key="1">
    <citation type="submission" date="2018-10" db="EMBL/GenBank/DDBJ databases">
        <authorList>
            <consortium name="Pathogen Informatics"/>
        </authorList>
    </citation>
    <scope>NUCLEOTIDE SEQUENCE [LARGE SCALE GENOMIC DNA]</scope>
</reference>